<reference evidence="2" key="1">
    <citation type="submission" date="2015-12" db="EMBL/GenBank/DDBJ databases">
        <title>Update maize B73 reference genome by single molecule sequencing technologies.</title>
        <authorList>
            <consortium name="Maize Genome Sequencing Project"/>
            <person name="Ware D."/>
        </authorList>
    </citation>
    <scope>NUCLEOTIDE SEQUENCE</scope>
    <source>
        <tissue evidence="2">Seedling</tissue>
    </source>
</reference>
<dbReference type="PANTHER" id="PTHR10693">
    <property type="entry name" value="RAS GTPASE-ACTIVATING PROTEIN-BINDING PROTEIN"/>
    <property type="match status" value="1"/>
</dbReference>
<dbReference type="PROSITE" id="PS50177">
    <property type="entry name" value="NTF2_DOMAIN"/>
    <property type="match status" value="1"/>
</dbReference>
<proteinExistence type="predicted"/>
<evidence type="ECO:0000313" key="2">
    <source>
        <dbReference type="EMBL" id="AQK96739.1"/>
    </source>
</evidence>
<dbReference type="IntAct" id="A0A1D6FZP2">
    <property type="interactions" value="10"/>
</dbReference>
<dbReference type="ExpressionAtlas" id="A0A1D6FZP2">
    <property type="expression patterns" value="baseline and differential"/>
</dbReference>
<dbReference type="SUPFAM" id="SSF54427">
    <property type="entry name" value="NTF2-like"/>
    <property type="match status" value="1"/>
</dbReference>
<dbReference type="GO" id="GO:0003723">
    <property type="term" value="F:RNA binding"/>
    <property type="evidence" value="ECO:0007669"/>
    <property type="project" value="UniProtKB-KW"/>
</dbReference>
<evidence type="ECO:0000256" key="1">
    <source>
        <dbReference type="ARBA" id="ARBA00022884"/>
    </source>
</evidence>
<dbReference type="AlphaFoldDB" id="A0A1D6FZP2"/>
<accession>A0A1D6FZP2</accession>
<sequence length="87" mass="9471">MASAAAATQVGTYFLRNYYNLLQQTPDVVHQFYSEASTMVRVDDLTGNNTATRSCRSAIAKPRAGNKLLLRPSPKTCMVMALAPCSN</sequence>
<keyword evidence="1" id="KW-0694">RNA-binding</keyword>
<gene>
    <name evidence="2" type="ORF">ZEAMMB73_Zm00001d011384</name>
</gene>
<dbReference type="EMBL" id="CM000784">
    <property type="protein sequence ID" value="AQK96739.1"/>
    <property type="molecule type" value="Genomic_DNA"/>
</dbReference>
<name>A0A1D6FZP2_MAIZE</name>
<dbReference type="InterPro" id="IPR002075">
    <property type="entry name" value="NTF2_dom"/>
</dbReference>
<dbReference type="SMR" id="A0A1D6FZP2"/>
<dbReference type="InterPro" id="IPR032710">
    <property type="entry name" value="NTF2-like_dom_sf"/>
</dbReference>
<dbReference type="Gene3D" id="3.10.450.50">
    <property type="match status" value="1"/>
</dbReference>
<dbReference type="GO" id="GO:0005737">
    <property type="term" value="C:cytoplasm"/>
    <property type="evidence" value="ECO:0007669"/>
    <property type="project" value="UniProtKB-ARBA"/>
</dbReference>
<protein>
    <submittedName>
        <fullName evidence="2">Uncharacterized protein</fullName>
    </submittedName>
</protein>
<dbReference type="STRING" id="4577.A0A1D6FZP2"/>
<dbReference type="PANTHER" id="PTHR10693:SF58">
    <property type="entry name" value="OS02G0131700 PROTEIN"/>
    <property type="match status" value="1"/>
</dbReference>
<dbReference type="Pfam" id="PF02136">
    <property type="entry name" value="NTF2"/>
    <property type="match status" value="1"/>
</dbReference>
<dbReference type="InterPro" id="IPR018222">
    <property type="entry name" value="Nuclear_transport_factor_2_euk"/>
</dbReference>
<dbReference type="InParanoid" id="A0A1D6FZP2"/>
<organism evidence="2">
    <name type="scientific">Zea mays</name>
    <name type="common">Maize</name>
    <dbReference type="NCBI Taxonomy" id="4577"/>
    <lineage>
        <taxon>Eukaryota</taxon>
        <taxon>Viridiplantae</taxon>
        <taxon>Streptophyta</taxon>
        <taxon>Embryophyta</taxon>
        <taxon>Tracheophyta</taxon>
        <taxon>Spermatophyta</taxon>
        <taxon>Magnoliopsida</taxon>
        <taxon>Liliopsida</taxon>
        <taxon>Poales</taxon>
        <taxon>Poaceae</taxon>
        <taxon>PACMAD clade</taxon>
        <taxon>Panicoideae</taxon>
        <taxon>Andropogonodae</taxon>
        <taxon>Andropogoneae</taxon>
        <taxon>Tripsacinae</taxon>
        <taxon>Zea</taxon>
    </lineage>
</organism>
<dbReference type="InterPro" id="IPR039539">
    <property type="entry name" value="Ras_GTPase_bind_prot"/>
</dbReference>